<feature type="domain" description="PCI" evidence="6">
    <location>
        <begin position="29"/>
        <end position="75"/>
    </location>
</feature>
<reference evidence="7" key="1">
    <citation type="journal article" date="2020" name="Ecol. Evol.">
        <title>Genome structure and content of the rice root-knot nematode (Meloidogyne graminicola).</title>
        <authorList>
            <person name="Phan N.T."/>
            <person name="Danchin E.G.J."/>
            <person name="Klopp C."/>
            <person name="Perfus-Barbeoch L."/>
            <person name="Kozlowski D.K."/>
            <person name="Koutsovoulos G.D."/>
            <person name="Lopez-Roques C."/>
            <person name="Bouchez O."/>
            <person name="Zahm M."/>
            <person name="Besnard G."/>
            <person name="Bellafiore S."/>
        </authorList>
    </citation>
    <scope>NUCLEOTIDE SEQUENCE</scope>
    <source>
        <strain evidence="7">VN-18</strain>
    </source>
</reference>
<sequence length="146" mass="17195">MKDLIKVIDVERYNYQDPVTEFLSCLYIDFDFDAAQTKLRECESAEAERWIVNLIRNYRIDGAKIDSQSGQVVMSARPISIHEQVMENTKRMTIRSQQIALQLEKSKIDKKVFLFLKKGIKLIFLFNFFLIGGIFPYFLVFVRNKI</sequence>
<feature type="transmembrane region" description="Helical" evidence="5">
    <location>
        <begin position="120"/>
        <end position="142"/>
    </location>
</feature>
<keyword evidence="5" id="KW-0472">Membrane</keyword>
<accession>A0A8S9ZKG7</accession>
<keyword evidence="5" id="KW-0812">Transmembrane</keyword>
<evidence type="ECO:0000313" key="7">
    <source>
        <dbReference type="EMBL" id="KAF7633791.1"/>
    </source>
</evidence>
<dbReference type="EMBL" id="JABEBT010000069">
    <property type="protein sequence ID" value="KAF7633791.1"/>
    <property type="molecule type" value="Genomic_DNA"/>
</dbReference>
<dbReference type="InterPro" id="IPR000717">
    <property type="entry name" value="PCI_dom"/>
</dbReference>
<keyword evidence="8" id="KW-1185">Reference proteome</keyword>
<name>A0A8S9ZKG7_9BILA</name>
<dbReference type="OrthoDB" id="417252at2759"/>
<gene>
    <name evidence="7" type="ORF">Mgra_00006761</name>
</gene>
<keyword evidence="3" id="KW-0648">Protein biosynthesis</keyword>
<evidence type="ECO:0000259" key="6">
    <source>
        <dbReference type="Pfam" id="PF01399"/>
    </source>
</evidence>
<dbReference type="AlphaFoldDB" id="A0A8S9ZKG7"/>
<evidence type="ECO:0000256" key="2">
    <source>
        <dbReference type="ARBA" id="ARBA00022540"/>
    </source>
</evidence>
<dbReference type="InterPro" id="IPR016650">
    <property type="entry name" value="eIF3e"/>
</dbReference>
<keyword evidence="5" id="KW-1133">Transmembrane helix</keyword>
<comment type="subunit">
    <text evidence="4">Component of the eukaryotic translation initiation factor 3 (eIF-3) complex. The eIF-3 complex interacts with pix. Interacts with mxt.</text>
</comment>
<keyword evidence="2 7" id="KW-0396">Initiation factor</keyword>
<dbReference type="GO" id="GO:0005852">
    <property type="term" value="C:eukaryotic translation initiation factor 3 complex"/>
    <property type="evidence" value="ECO:0007669"/>
    <property type="project" value="InterPro"/>
</dbReference>
<dbReference type="Proteomes" id="UP000605970">
    <property type="component" value="Unassembled WGS sequence"/>
</dbReference>
<proteinExistence type="predicted"/>
<dbReference type="PANTHER" id="PTHR10317">
    <property type="entry name" value="EUKARYOTIC TRANSLATION INITIATION FACTOR 3 SUBUNIT E"/>
    <property type="match status" value="1"/>
</dbReference>
<protein>
    <submittedName>
        <fullName evidence="7">Eukaryotic translation initiation factor 3 subunit E</fullName>
    </submittedName>
</protein>
<dbReference type="GO" id="GO:0003743">
    <property type="term" value="F:translation initiation factor activity"/>
    <property type="evidence" value="ECO:0007669"/>
    <property type="project" value="UniProtKB-KW"/>
</dbReference>
<dbReference type="Pfam" id="PF01399">
    <property type="entry name" value="PCI"/>
    <property type="match status" value="1"/>
</dbReference>
<organism evidence="7 8">
    <name type="scientific">Meloidogyne graminicola</name>
    <dbReference type="NCBI Taxonomy" id="189291"/>
    <lineage>
        <taxon>Eukaryota</taxon>
        <taxon>Metazoa</taxon>
        <taxon>Ecdysozoa</taxon>
        <taxon>Nematoda</taxon>
        <taxon>Chromadorea</taxon>
        <taxon>Rhabditida</taxon>
        <taxon>Tylenchina</taxon>
        <taxon>Tylenchomorpha</taxon>
        <taxon>Tylenchoidea</taxon>
        <taxon>Meloidogynidae</taxon>
        <taxon>Meloidogyninae</taxon>
        <taxon>Meloidogyne</taxon>
    </lineage>
</organism>
<evidence type="ECO:0000256" key="4">
    <source>
        <dbReference type="ARBA" id="ARBA00047068"/>
    </source>
</evidence>
<evidence type="ECO:0000256" key="1">
    <source>
        <dbReference type="ARBA" id="ARBA00022490"/>
    </source>
</evidence>
<keyword evidence="1" id="KW-0963">Cytoplasm</keyword>
<comment type="caution">
    <text evidence="7">The sequence shown here is derived from an EMBL/GenBank/DDBJ whole genome shotgun (WGS) entry which is preliminary data.</text>
</comment>
<evidence type="ECO:0000256" key="5">
    <source>
        <dbReference type="SAM" id="Phobius"/>
    </source>
</evidence>
<evidence type="ECO:0000256" key="3">
    <source>
        <dbReference type="ARBA" id="ARBA00022917"/>
    </source>
</evidence>
<evidence type="ECO:0000313" key="8">
    <source>
        <dbReference type="Proteomes" id="UP000605970"/>
    </source>
</evidence>